<gene>
    <name evidence="4" type="primary">g7951</name>
    <name evidence="4" type="ORF">VP750_LOCUS6829</name>
</gene>
<feature type="compositionally biased region" description="Polar residues" evidence="2">
    <location>
        <begin position="397"/>
        <end position="410"/>
    </location>
</feature>
<evidence type="ECO:0000313" key="4">
    <source>
        <dbReference type="EMBL" id="CAL5225170.1"/>
    </source>
</evidence>
<evidence type="ECO:0000313" key="5">
    <source>
        <dbReference type="Proteomes" id="UP001497392"/>
    </source>
</evidence>
<reference evidence="4 5" key="1">
    <citation type="submission" date="2024-06" db="EMBL/GenBank/DDBJ databases">
        <authorList>
            <person name="Kraege A."/>
            <person name="Thomma B."/>
        </authorList>
    </citation>
    <scope>NUCLEOTIDE SEQUENCE [LARGE SCALE GENOMIC DNA]</scope>
</reference>
<feature type="compositionally biased region" description="Polar residues" evidence="2">
    <location>
        <begin position="269"/>
        <end position="295"/>
    </location>
</feature>
<feature type="region of interest" description="Disordered" evidence="2">
    <location>
        <begin position="200"/>
        <end position="220"/>
    </location>
</feature>
<proteinExistence type="predicted"/>
<dbReference type="Pfam" id="PF11945">
    <property type="entry name" value="WASH_WAHD"/>
    <property type="match status" value="1"/>
</dbReference>
<evidence type="ECO:0000259" key="3">
    <source>
        <dbReference type="Pfam" id="PF11945"/>
    </source>
</evidence>
<accession>A0ABP1FZ77</accession>
<feature type="region of interest" description="Disordered" evidence="2">
    <location>
        <begin position="269"/>
        <end position="551"/>
    </location>
</feature>
<keyword evidence="5" id="KW-1185">Reference proteome</keyword>
<feature type="compositionally biased region" description="Low complexity" evidence="2">
    <location>
        <begin position="310"/>
        <end position="321"/>
    </location>
</feature>
<dbReference type="Proteomes" id="UP001497392">
    <property type="component" value="Unassembled WGS sequence"/>
</dbReference>
<name>A0ABP1FZ77_9CHLO</name>
<feature type="compositionally biased region" description="Polar residues" evidence="2">
    <location>
        <begin position="418"/>
        <end position="449"/>
    </location>
</feature>
<protein>
    <submittedName>
        <fullName evidence="4">G7951 protein</fullName>
    </submittedName>
</protein>
<sequence>MAWPEFAVPLTIHDLPPQETYIQIAASLKALQEAVDGVFARIEGAVESRRERLEELLQQIKRIEGKIETLGSSTHPLAVKATALYPQLDELRSWLPLFPGKHPKVFTLAADAPFDNLPEDSQRQEGDRVRGQDTAELFHFFKQAQALSATVSSEAGPTAIPETLSAATSLLQHGSSLLAFRSAAEDDAAARAAATSSALTLQKASSRRLQPDQAPRPQPLQQSFQYDEDVVSPEAPVIQTLPGLARPSPSMSSDGDAAQMGLKRLIVPGTTSSLTPQGSFQSARESMPSRTSSGIPGSAAQKEDEPAIQSSGAALESSLAGRGEESRYAGNEEQQNGVATDSRSSLAPQQSDVEQAALPGCQSEQPNEQAKSIDILSDKQRTTEANSATTSAEPHAESSQQRANRPSASGESRPRRIASSSSKDSRPQPQAAQNAQSGQQERSTSNRAPQDSKAPAPRSRKGLPPRSQPGSTGGSAEALDGQTGTGVQRRGGPSQRWPGAPVPPHEPQSPLEKQVDFGGLGLGDGSSDLEHSIMLRQRSLSSRNSLEDAAK</sequence>
<keyword evidence="1" id="KW-0175">Coiled coil</keyword>
<feature type="compositionally biased region" description="Low complexity" evidence="2">
    <location>
        <begin position="383"/>
        <end position="393"/>
    </location>
</feature>
<evidence type="ECO:0000256" key="2">
    <source>
        <dbReference type="SAM" id="MobiDB-lite"/>
    </source>
</evidence>
<comment type="caution">
    <text evidence="4">The sequence shown here is derived from an EMBL/GenBank/DDBJ whole genome shotgun (WGS) entry which is preliminary data.</text>
</comment>
<feature type="domain" description="WASH1 WAHD" evidence="3">
    <location>
        <begin position="6"/>
        <end position="204"/>
    </location>
</feature>
<dbReference type="InterPro" id="IPR021854">
    <property type="entry name" value="WASH1_WAHD"/>
</dbReference>
<feature type="compositionally biased region" description="Low complexity" evidence="2">
    <location>
        <begin position="481"/>
        <end position="492"/>
    </location>
</feature>
<feature type="compositionally biased region" description="Low complexity" evidence="2">
    <location>
        <begin position="535"/>
        <end position="544"/>
    </location>
</feature>
<feature type="coiled-coil region" evidence="1">
    <location>
        <begin position="46"/>
        <end position="73"/>
    </location>
</feature>
<evidence type="ECO:0000256" key="1">
    <source>
        <dbReference type="SAM" id="Coils"/>
    </source>
</evidence>
<dbReference type="EMBL" id="CAXHTA020000012">
    <property type="protein sequence ID" value="CAL5225170.1"/>
    <property type="molecule type" value="Genomic_DNA"/>
</dbReference>
<organism evidence="4 5">
    <name type="scientific">Coccomyxa viridis</name>
    <dbReference type="NCBI Taxonomy" id="1274662"/>
    <lineage>
        <taxon>Eukaryota</taxon>
        <taxon>Viridiplantae</taxon>
        <taxon>Chlorophyta</taxon>
        <taxon>core chlorophytes</taxon>
        <taxon>Trebouxiophyceae</taxon>
        <taxon>Trebouxiophyceae incertae sedis</taxon>
        <taxon>Coccomyxaceae</taxon>
        <taxon>Coccomyxa</taxon>
    </lineage>
</organism>
<feature type="compositionally biased region" description="Polar residues" evidence="2">
    <location>
        <begin position="332"/>
        <end position="353"/>
    </location>
</feature>